<dbReference type="EMBL" id="MPUH01000980">
    <property type="protein sequence ID" value="OMJ71549.1"/>
    <property type="molecule type" value="Genomic_DNA"/>
</dbReference>
<accession>A0A1R2B462</accession>
<keyword evidence="5" id="KW-1185">Reference proteome</keyword>
<feature type="domain" description="DUF4200" evidence="3">
    <location>
        <begin position="17"/>
        <end position="134"/>
    </location>
</feature>
<sequence>MEDKAWPVDSTSTTTKLLEKRRMMYEVKEEFNSAKEEERELENDFKATESRLRAKDLELQQDLIKFNQVLQENELKKMKANKKLEEEVRLKRIKEERIDQLNIEIKGLKERNTALEKEVMRMRKYEDFLERTKEKNPDDFTDISEILGRYNTLKESYEKLMKRRHQLEEELQNVKRDRDQYEKENKDEMMELNIAISVLQKQIEEVDVERNELQKDFESASSTATEKDLELGCMLTAIENLFDRCLTEVKKIRHGYYVEKSRKTDSQENYNDRAKISIQKLGSIRSYIADLKSIVEDPDCAYRLANPNEGKANVSKRE</sequence>
<evidence type="ECO:0000256" key="2">
    <source>
        <dbReference type="SAM" id="Coils"/>
    </source>
</evidence>
<reference evidence="4 5" key="1">
    <citation type="submission" date="2016-11" db="EMBL/GenBank/DDBJ databases">
        <title>The macronuclear genome of Stentor coeruleus: a giant cell with tiny introns.</title>
        <authorList>
            <person name="Slabodnick M."/>
            <person name="Ruby J.G."/>
            <person name="Reiff S.B."/>
            <person name="Swart E.C."/>
            <person name="Gosai S."/>
            <person name="Prabakaran S."/>
            <person name="Witkowska E."/>
            <person name="Larue G.E."/>
            <person name="Fisher S."/>
            <person name="Freeman R.M."/>
            <person name="Gunawardena J."/>
            <person name="Chu W."/>
            <person name="Stover N.A."/>
            <person name="Gregory B.D."/>
            <person name="Nowacki M."/>
            <person name="Derisi J."/>
            <person name="Roy S.W."/>
            <person name="Marshall W.F."/>
            <person name="Sood P."/>
        </authorList>
    </citation>
    <scope>NUCLEOTIDE SEQUENCE [LARGE SCALE GENOMIC DNA]</scope>
    <source>
        <strain evidence="4">WM001</strain>
    </source>
</reference>
<dbReference type="Pfam" id="PF13863">
    <property type="entry name" value="DUF4200"/>
    <property type="match status" value="1"/>
</dbReference>
<organism evidence="4 5">
    <name type="scientific">Stentor coeruleus</name>
    <dbReference type="NCBI Taxonomy" id="5963"/>
    <lineage>
        <taxon>Eukaryota</taxon>
        <taxon>Sar</taxon>
        <taxon>Alveolata</taxon>
        <taxon>Ciliophora</taxon>
        <taxon>Postciliodesmatophora</taxon>
        <taxon>Heterotrichea</taxon>
        <taxon>Heterotrichida</taxon>
        <taxon>Stentoridae</taxon>
        <taxon>Stentor</taxon>
    </lineage>
</organism>
<comment type="caution">
    <text evidence="4">The sequence shown here is derived from an EMBL/GenBank/DDBJ whole genome shotgun (WGS) entry which is preliminary data.</text>
</comment>
<dbReference type="InterPro" id="IPR025252">
    <property type="entry name" value="DUF4200"/>
</dbReference>
<feature type="coiled-coil region" evidence="2">
    <location>
        <begin position="150"/>
        <end position="223"/>
    </location>
</feature>
<protein>
    <recommendedName>
        <fullName evidence="3">DUF4200 domain-containing protein</fullName>
    </recommendedName>
</protein>
<dbReference type="PANTHER" id="PTHR21683">
    <property type="entry name" value="COILED-COIL DOMAIN-CONTAINING PROTEIN 42 LIKE-2-LIKE-RELATED"/>
    <property type="match status" value="1"/>
</dbReference>
<evidence type="ECO:0000256" key="1">
    <source>
        <dbReference type="ARBA" id="ARBA00023054"/>
    </source>
</evidence>
<dbReference type="InterPro" id="IPR051147">
    <property type="entry name" value="CFAP_domain-containing"/>
</dbReference>
<evidence type="ECO:0000313" key="4">
    <source>
        <dbReference type="EMBL" id="OMJ71549.1"/>
    </source>
</evidence>
<proteinExistence type="predicted"/>
<name>A0A1R2B462_9CILI</name>
<dbReference type="AlphaFoldDB" id="A0A1R2B462"/>
<feature type="coiled-coil region" evidence="2">
    <location>
        <begin position="24"/>
        <end position="125"/>
    </location>
</feature>
<dbReference type="PANTHER" id="PTHR21683:SF2">
    <property type="entry name" value="COILED-COIL DOMAIN-CONTAINING PROTEIN 42 LIKE-2-LIKE"/>
    <property type="match status" value="1"/>
</dbReference>
<keyword evidence="1 2" id="KW-0175">Coiled coil</keyword>
<evidence type="ECO:0000313" key="5">
    <source>
        <dbReference type="Proteomes" id="UP000187209"/>
    </source>
</evidence>
<gene>
    <name evidence="4" type="ORF">SteCoe_30222</name>
</gene>
<dbReference type="Proteomes" id="UP000187209">
    <property type="component" value="Unassembled WGS sequence"/>
</dbReference>
<evidence type="ECO:0000259" key="3">
    <source>
        <dbReference type="Pfam" id="PF13863"/>
    </source>
</evidence>
<dbReference type="GO" id="GO:0005856">
    <property type="term" value="C:cytoskeleton"/>
    <property type="evidence" value="ECO:0007669"/>
    <property type="project" value="UniProtKB-ARBA"/>
</dbReference>
<dbReference type="OrthoDB" id="10264298at2759"/>